<dbReference type="GO" id="GO:0004719">
    <property type="term" value="F:protein-L-isoaspartate (D-aspartate) O-methyltransferase activity"/>
    <property type="evidence" value="ECO:0007669"/>
    <property type="project" value="UniProtKB-EC"/>
</dbReference>
<reference evidence="12 13" key="1">
    <citation type="submission" date="2019-06" db="EMBL/GenBank/DDBJ databases">
        <title>Sequencing the genomes of 1000 actinobacteria strains.</title>
        <authorList>
            <person name="Klenk H.-P."/>
        </authorList>
    </citation>
    <scope>NUCLEOTIDE SEQUENCE [LARGE SCALE GENOMIC DNA]</scope>
    <source>
        <strain evidence="12 13">DSM 102200</strain>
    </source>
</reference>
<evidence type="ECO:0000256" key="1">
    <source>
        <dbReference type="ARBA" id="ARBA00004496"/>
    </source>
</evidence>
<sequence length="353" mass="38254">MAPRDLVRLLIDKGVLTDDRVAGAMAEVPRELFVPEDRRDEAYADKVLVTKWDEAGVAISSASQPAIVAIMLEQLRLERGHSVLEIGAGTGYNAALLGRLAERVITVDIDEDVAHAARDRLVGVPNVEVRTGDGWLGAPDHAPYDRIELTIGTSDISASWRDQLAEGGLLVLPLWLRVGVQVSVAFRRDGDVLRGESVRDCGFQRLRGAHSGPEGFIAVGGGDFVVLDDASHAAPLRELLRRAPREERSPVVDPAVFARLALDEPRTLAVSDLSGGLRPGLYDPESVVVIDNERMLTYGSPTARDRLIYGLSTARPLDRSRLRVTATFGAPPPPSQGWRFVRPSCVVDVSEGP</sequence>
<evidence type="ECO:0000256" key="8">
    <source>
        <dbReference type="ARBA" id="ARBA00022691"/>
    </source>
</evidence>
<dbReference type="AlphaFoldDB" id="A0A543CHI7"/>
<proteinExistence type="inferred from homology"/>
<evidence type="ECO:0000256" key="4">
    <source>
        <dbReference type="ARBA" id="ARBA00013346"/>
    </source>
</evidence>
<evidence type="ECO:0000313" key="12">
    <source>
        <dbReference type="EMBL" id="TQL96548.1"/>
    </source>
</evidence>
<dbReference type="CDD" id="cd02440">
    <property type="entry name" value="AdoMet_MTases"/>
    <property type="match status" value="1"/>
</dbReference>
<evidence type="ECO:0000256" key="11">
    <source>
        <dbReference type="ARBA" id="ARBA00031350"/>
    </source>
</evidence>
<keyword evidence="6 12" id="KW-0489">Methyltransferase</keyword>
<evidence type="ECO:0000256" key="5">
    <source>
        <dbReference type="ARBA" id="ARBA00022490"/>
    </source>
</evidence>
<evidence type="ECO:0000256" key="10">
    <source>
        <dbReference type="ARBA" id="ARBA00031323"/>
    </source>
</evidence>
<evidence type="ECO:0000256" key="7">
    <source>
        <dbReference type="ARBA" id="ARBA00022679"/>
    </source>
</evidence>
<dbReference type="RefSeq" id="WP_185792125.1">
    <property type="nucleotide sequence ID" value="NZ_VFOZ01000001.1"/>
</dbReference>
<name>A0A543CHI7_9ACTN</name>
<evidence type="ECO:0000256" key="6">
    <source>
        <dbReference type="ARBA" id="ARBA00022603"/>
    </source>
</evidence>
<dbReference type="SUPFAM" id="SSF53335">
    <property type="entry name" value="S-adenosyl-L-methionine-dependent methyltransferases"/>
    <property type="match status" value="1"/>
</dbReference>
<organism evidence="12 13">
    <name type="scientific">Actinoallomurus bryophytorum</name>
    <dbReference type="NCBI Taxonomy" id="1490222"/>
    <lineage>
        <taxon>Bacteria</taxon>
        <taxon>Bacillati</taxon>
        <taxon>Actinomycetota</taxon>
        <taxon>Actinomycetes</taxon>
        <taxon>Streptosporangiales</taxon>
        <taxon>Thermomonosporaceae</taxon>
        <taxon>Actinoallomurus</taxon>
    </lineage>
</organism>
<dbReference type="InterPro" id="IPR000682">
    <property type="entry name" value="PCMT"/>
</dbReference>
<keyword evidence="13" id="KW-1185">Reference proteome</keyword>
<dbReference type="Pfam" id="PF01135">
    <property type="entry name" value="PCMT"/>
    <property type="match status" value="1"/>
</dbReference>
<evidence type="ECO:0000256" key="2">
    <source>
        <dbReference type="ARBA" id="ARBA00005369"/>
    </source>
</evidence>
<evidence type="ECO:0000256" key="9">
    <source>
        <dbReference type="ARBA" id="ARBA00030757"/>
    </source>
</evidence>
<dbReference type="PANTHER" id="PTHR11579">
    <property type="entry name" value="PROTEIN-L-ISOASPARTATE O-METHYLTRANSFERASE"/>
    <property type="match status" value="1"/>
</dbReference>
<dbReference type="GO" id="GO:0032259">
    <property type="term" value="P:methylation"/>
    <property type="evidence" value="ECO:0007669"/>
    <property type="project" value="UniProtKB-KW"/>
</dbReference>
<dbReference type="InterPro" id="IPR029063">
    <property type="entry name" value="SAM-dependent_MTases_sf"/>
</dbReference>
<protein>
    <recommendedName>
        <fullName evidence="4">Protein-L-isoaspartate O-methyltransferase</fullName>
        <ecNumber evidence="3">2.1.1.77</ecNumber>
    </recommendedName>
    <alternativeName>
        <fullName evidence="11">L-isoaspartyl protein carboxyl methyltransferase</fullName>
    </alternativeName>
    <alternativeName>
        <fullName evidence="9">Protein L-isoaspartyl methyltransferase</fullName>
    </alternativeName>
    <alternativeName>
        <fullName evidence="10">Protein-beta-aspartate methyltransferase</fullName>
    </alternativeName>
</protein>
<accession>A0A543CHI7</accession>
<evidence type="ECO:0000256" key="3">
    <source>
        <dbReference type="ARBA" id="ARBA00011890"/>
    </source>
</evidence>
<keyword evidence="5" id="KW-0963">Cytoplasm</keyword>
<dbReference type="Gene3D" id="3.40.50.150">
    <property type="entry name" value="Vaccinia Virus protein VP39"/>
    <property type="match status" value="1"/>
</dbReference>
<comment type="subcellular location">
    <subcellularLocation>
        <location evidence="1">Cytoplasm</location>
    </subcellularLocation>
</comment>
<keyword evidence="8" id="KW-0949">S-adenosyl-L-methionine</keyword>
<dbReference type="Proteomes" id="UP000316096">
    <property type="component" value="Unassembled WGS sequence"/>
</dbReference>
<keyword evidence="7 12" id="KW-0808">Transferase</keyword>
<comment type="caution">
    <text evidence="12">The sequence shown here is derived from an EMBL/GenBank/DDBJ whole genome shotgun (WGS) entry which is preliminary data.</text>
</comment>
<dbReference type="EMBL" id="VFOZ01000001">
    <property type="protein sequence ID" value="TQL96548.1"/>
    <property type="molecule type" value="Genomic_DNA"/>
</dbReference>
<gene>
    <name evidence="12" type="ORF">FB559_2086</name>
</gene>
<evidence type="ECO:0000313" key="13">
    <source>
        <dbReference type="Proteomes" id="UP000316096"/>
    </source>
</evidence>
<dbReference type="EC" id="2.1.1.77" evidence="3"/>
<dbReference type="GO" id="GO:0005737">
    <property type="term" value="C:cytoplasm"/>
    <property type="evidence" value="ECO:0007669"/>
    <property type="project" value="UniProtKB-SubCell"/>
</dbReference>
<dbReference type="PANTHER" id="PTHR11579:SF0">
    <property type="entry name" value="PROTEIN-L-ISOASPARTATE(D-ASPARTATE) O-METHYLTRANSFERASE"/>
    <property type="match status" value="1"/>
</dbReference>
<comment type="similarity">
    <text evidence="2">Belongs to the methyltransferase superfamily. L-isoaspartyl/D-aspartyl protein methyltransferase family.</text>
</comment>